<dbReference type="SMART" id="SM00530">
    <property type="entry name" value="HTH_XRE"/>
    <property type="match status" value="1"/>
</dbReference>
<evidence type="ECO:0000259" key="3">
    <source>
        <dbReference type="PROSITE" id="PS50943"/>
    </source>
</evidence>
<reference evidence="4 5" key="1">
    <citation type="submission" date="2018-07" db="EMBL/GenBank/DDBJ databases">
        <title>Genomic Encyclopedia of Type Strains, Phase III (KMG-III): the genomes of soil and plant-associated and newly described type strains.</title>
        <authorList>
            <person name="Whitman W."/>
        </authorList>
    </citation>
    <scope>NUCLEOTIDE SEQUENCE [LARGE SCALE GENOMIC DNA]</scope>
    <source>
        <strain evidence="4 5">CECT 8236</strain>
    </source>
</reference>
<dbReference type="Proteomes" id="UP000256869">
    <property type="component" value="Unassembled WGS sequence"/>
</dbReference>
<sequence length="140" mass="15374">MDPIKDRLRHLRRENGLTMAEFASKISVSPGNVGDWESEQRPSIPGAKALIAIAQKFNVSLDWLLLGQPETGIAHHLNPNPQVKETPSPWEKNSPGLESAQDPQIIESLMSAASQLCRSDKLLLVELAGRLQFLSVASLK</sequence>
<accession>A0A3D9I8C9</accession>
<dbReference type="Pfam" id="PF01381">
    <property type="entry name" value="HTH_3"/>
    <property type="match status" value="1"/>
</dbReference>
<dbReference type="CDD" id="cd00093">
    <property type="entry name" value="HTH_XRE"/>
    <property type="match status" value="1"/>
</dbReference>
<dbReference type="EMBL" id="QRDY01000009">
    <property type="protein sequence ID" value="RED58012.1"/>
    <property type="molecule type" value="Genomic_DNA"/>
</dbReference>
<dbReference type="PROSITE" id="PS50943">
    <property type="entry name" value="HTH_CROC1"/>
    <property type="match status" value="1"/>
</dbReference>
<comment type="caution">
    <text evidence="4">The sequence shown here is derived from an EMBL/GenBank/DDBJ whole genome shotgun (WGS) entry which is preliminary data.</text>
</comment>
<evidence type="ECO:0000313" key="5">
    <source>
        <dbReference type="Proteomes" id="UP000256869"/>
    </source>
</evidence>
<evidence type="ECO:0000256" key="2">
    <source>
        <dbReference type="SAM" id="MobiDB-lite"/>
    </source>
</evidence>
<organism evidence="4 5">
    <name type="scientific">Cohnella lupini</name>
    <dbReference type="NCBI Taxonomy" id="1294267"/>
    <lineage>
        <taxon>Bacteria</taxon>
        <taxon>Bacillati</taxon>
        <taxon>Bacillota</taxon>
        <taxon>Bacilli</taxon>
        <taxon>Bacillales</taxon>
        <taxon>Paenibacillaceae</taxon>
        <taxon>Cohnella</taxon>
    </lineage>
</organism>
<dbReference type="OrthoDB" id="2365258at2"/>
<evidence type="ECO:0000256" key="1">
    <source>
        <dbReference type="ARBA" id="ARBA00023125"/>
    </source>
</evidence>
<dbReference type="GO" id="GO:0003677">
    <property type="term" value="F:DNA binding"/>
    <property type="evidence" value="ECO:0007669"/>
    <property type="project" value="UniProtKB-KW"/>
</dbReference>
<protein>
    <submittedName>
        <fullName evidence="4">Helix-turn-helix protein</fullName>
    </submittedName>
</protein>
<evidence type="ECO:0000313" key="4">
    <source>
        <dbReference type="EMBL" id="RED58012.1"/>
    </source>
</evidence>
<dbReference type="RefSeq" id="WP_115993683.1">
    <property type="nucleotide sequence ID" value="NZ_QRDY01000009.1"/>
</dbReference>
<proteinExistence type="predicted"/>
<keyword evidence="5" id="KW-1185">Reference proteome</keyword>
<dbReference type="PANTHER" id="PTHR46558">
    <property type="entry name" value="TRACRIPTIONAL REGULATORY PROTEIN-RELATED-RELATED"/>
    <property type="match status" value="1"/>
</dbReference>
<dbReference type="Gene3D" id="1.10.260.40">
    <property type="entry name" value="lambda repressor-like DNA-binding domains"/>
    <property type="match status" value="1"/>
</dbReference>
<dbReference type="InterPro" id="IPR010982">
    <property type="entry name" value="Lambda_DNA-bd_dom_sf"/>
</dbReference>
<dbReference type="InterPro" id="IPR001387">
    <property type="entry name" value="Cro/C1-type_HTH"/>
</dbReference>
<dbReference type="AlphaFoldDB" id="A0A3D9I8C9"/>
<dbReference type="PANTHER" id="PTHR46558:SF11">
    <property type="entry name" value="HTH-TYPE TRANSCRIPTIONAL REGULATOR XRE"/>
    <property type="match status" value="1"/>
</dbReference>
<gene>
    <name evidence="4" type="ORF">DFP95_10948</name>
</gene>
<keyword evidence="1" id="KW-0238">DNA-binding</keyword>
<dbReference type="SUPFAM" id="SSF47413">
    <property type="entry name" value="lambda repressor-like DNA-binding domains"/>
    <property type="match status" value="1"/>
</dbReference>
<feature type="domain" description="HTH cro/C1-type" evidence="3">
    <location>
        <begin position="8"/>
        <end position="64"/>
    </location>
</feature>
<feature type="region of interest" description="Disordered" evidence="2">
    <location>
        <begin position="74"/>
        <end position="99"/>
    </location>
</feature>
<name>A0A3D9I8C9_9BACL</name>